<comment type="caution">
    <text evidence="2">The sequence shown here is derived from an EMBL/GenBank/DDBJ whole genome shotgun (WGS) entry which is preliminary data.</text>
</comment>
<dbReference type="AlphaFoldDB" id="A0A835MBX9"/>
<dbReference type="Proteomes" id="UP000631114">
    <property type="component" value="Unassembled WGS sequence"/>
</dbReference>
<proteinExistence type="predicted"/>
<evidence type="ECO:0000313" key="2">
    <source>
        <dbReference type="EMBL" id="KAF9621384.1"/>
    </source>
</evidence>
<reference evidence="2 3" key="1">
    <citation type="submission" date="2020-10" db="EMBL/GenBank/DDBJ databases">
        <title>The Coptis chinensis genome and diversification of protoberbering-type alkaloids.</title>
        <authorList>
            <person name="Wang B."/>
            <person name="Shu S."/>
            <person name="Song C."/>
            <person name="Liu Y."/>
        </authorList>
    </citation>
    <scope>NUCLEOTIDE SEQUENCE [LARGE SCALE GENOMIC DNA]</scope>
    <source>
        <strain evidence="2">HL-2020</strain>
        <tissue evidence="2">Leaf</tissue>
    </source>
</reference>
<evidence type="ECO:0000256" key="1">
    <source>
        <dbReference type="SAM" id="SignalP"/>
    </source>
</evidence>
<feature type="chain" id="PRO_5032695727" evidence="1">
    <location>
        <begin position="18"/>
        <end position="228"/>
    </location>
</feature>
<gene>
    <name evidence="2" type="ORF">IFM89_020583</name>
</gene>
<accession>A0A835MBX9</accession>
<sequence>MDSWCLFFGCSSLPVLASSFGAAAMAMDRLGIFGPSTSASVSTHYESTEKFVDDESTEEAKTRRVNGKRSREAAVAQQRSGRKGSARIAHELFFLGDYRPLIQDTHGNVRISTTPMLDLCFMLKVIVKDAEITIGGQGQNASNRGRSSIFQGERVEPHYLSSSIFYGAQDASILINQLPVIGHLYQTQVTRKMVKMMILMEVPREEIGGKDPCITRSCIPILLDYRIR</sequence>
<feature type="signal peptide" evidence="1">
    <location>
        <begin position="1"/>
        <end position="17"/>
    </location>
</feature>
<evidence type="ECO:0000313" key="3">
    <source>
        <dbReference type="Proteomes" id="UP000631114"/>
    </source>
</evidence>
<name>A0A835MBX9_9MAGN</name>
<protein>
    <submittedName>
        <fullName evidence="2">Uncharacterized protein</fullName>
    </submittedName>
</protein>
<keyword evidence="3" id="KW-1185">Reference proteome</keyword>
<dbReference type="EMBL" id="JADFTS010000002">
    <property type="protein sequence ID" value="KAF9621384.1"/>
    <property type="molecule type" value="Genomic_DNA"/>
</dbReference>
<keyword evidence="1" id="KW-0732">Signal</keyword>
<organism evidence="2 3">
    <name type="scientific">Coptis chinensis</name>
    <dbReference type="NCBI Taxonomy" id="261450"/>
    <lineage>
        <taxon>Eukaryota</taxon>
        <taxon>Viridiplantae</taxon>
        <taxon>Streptophyta</taxon>
        <taxon>Embryophyta</taxon>
        <taxon>Tracheophyta</taxon>
        <taxon>Spermatophyta</taxon>
        <taxon>Magnoliopsida</taxon>
        <taxon>Ranunculales</taxon>
        <taxon>Ranunculaceae</taxon>
        <taxon>Coptidoideae</taxon>
        <taxon>Coptis</taxon>
    </lineage>
</organism>